<proteinExistence type="predicted"/>
<evidence type="ECO:0000313" key="4">
    <source>
        <dbReference type="Proteomes" id="UP000565205"/>
    </source>
</evidence>
<evidence type="ECO:0000313" key="1">
    <source>
        <dbReference type="EMBL" id="MBB3175397.1"/>
    </source>
</evidence>
<dbReference type="Proteomes" id="UP000565205">
    <property type="component" value="Unassembled WGS sequence"/>
</dbReference>
<keyword evidence="3" id="KW-1185">Reference proteome</keyword>
<organism evidence="1 3">
    <name type="scientific">Endobacter medicaginis</name>
    <dbReference type="NCBI Taxonomy" id="1181271"/>
    <lineage>
        <taxon>Bacteria</taxon>
        <taxon>Pseudomonadati</taxon>
        <taxon>Pseudomonadota</taxon>
        <taxon>Alphaproteobacteria</taxon>
        <taxon>Acetobacterales</taxon>
        <taxon>Acetobacteraceae</taxon>
        <taxon>Endobacter</taxon>
    </lineage>
</organism>
<evidence type="ECO:0000313" key="2">
    <source>
        <dbReference type="EMBL" id="NVN29345.1"/>
    </source>
</evidence>
<dbReference type="RefSeq" id="WP_176622058.1">
    <property type="nucleotide sequence ID" value="NZ_JABXXQ010000029.1"/>
</dbReference>
<dbReference type="EMBL" id="JACHXV010000029">
    <property type="protein sequence ID" value="MBB3175397.1"/>
    <property type="molecule type" value="Genomic_DNA"/>
</dbReference>
<gene>
    <name evidence="1" type="ORF">FHR90_003252</name>
    <name evidence="2" type="ORF">HUK83_03190</name>
</gene>
<dbReference type="AlphaFoldDB" id="A0A839UZS0"/>
<evidence type="ECO:0000313" key="3">
    <source>
        <dbReference type="Proteomes" id="UP000557688"/>
    </source>
</evidence>
<accession>A0A839UZS0</accession>
<protein>
    <submittedName>
        <fullName evidence="1">Uncharacterized protein</fullName>
    </submittedName>
</protein>
<dbReference type="EMBL" id="JABXXQ010000029">
    <property type="protein sequence ID" value="NVN29345.1"/>
    <property type="molecule type" value="Genomic_DNA"/>
</dbReference>
<name>A0A839UZS0_9PROT</name>
<reference evidence="1 3" key="2">
    <citation type="submission" date="2020-08" db="EMBL/GenBank/DDBJ databases">
        <title>Genomic Encyclopedia of Type Strains, Phase III (KMG-III): the genomes of soil and plant-associated and newly described type strains.</title>
        <authorList>
            <person name="Whitman W."/>
        </authorList>
    </citation>
    <scope>NUCLEOTIDE SEQUENCE [LARGE SCALE GENOMIC DNA]</scope>
    <source>
        <strain evidence="1 3">CECT 8088</strain>
    </source>
</reference>
<sequence>MSRTPTPTPLDTVRRIATDPVVIECLLLVKNGVPFDVAFSLDAETRSAWCIVFAGFEGAQFDWDAGHFKERG</sequence>
<comment type="caution">
    <text evidence="1">The sequence shown here is derived from an EMBL/GenBank/DDBJ whole genome shotgun (WGS) entry which is preliminary data.</text>
</comment>
<reference evidence="2 4" key="1">
    <citation type="submission" date="2020-06" db="EMBL/GenBank/DDBJ databases">
        <title>Description of novel acetic acid bacteria.</title>
        <authorList>
            <person name="Sombolestani A."/>
        </authorList>
    </citation>
    <scope>NUCLEOTIDE SEQUENCE [LARGE SCALE GENOMIC DNA]</scope>
    <source>
        <strain evidence="2 4">LMG 26838</strain>
    </source>
</reference>
<dbReference type="Proteomes" id="UP000557688">
    <property type="component" value="Unassembled WGS sequence"/>
</dbReference>